<reference evidence="1 2" key="1">
    <citation type="submission" date="2017-02" db="EMBL/GenBank/DDBJ databases">
        <title>Chromobacterium haemolyticum H5244.</title>
        <authorList>
            <person name="Gulvik C.A."/>
        </authorList>
    </citation>
    <scope>NUCLEOTIDE SEQUENCE [LARGE SCALE GENOMIC DNA]</scope>
    <source>
        <strain evidence="1 2">H5244</strain>
    </source>
</reference>
<name>A0A1W0CPW9_9NEIS</name>
<evidence type="ECO:0008006" key="3">
    <source>
        <dbReference type="Google" id="ProtNLM"/>
    </source>
</evidence>
<dbReference type="RefSeq" id="WP_081556088.1">
    <property type="nucleotide sequence ID" value="NZ_CP109905.1"/>
</dbReference>
<dbReference type="Gene3D" id="3.30.65.10">
    <property type="entry name" value="Bacterial Topoisomerase I, domain 1"/>
    <property type="match status" value="1"/>
</dbReference>
<accession>A0A1W0CPW9</accession>
<dbReference type="Pfam" id="PF14354">
    <property type="entry name" value="Lar_restr_allev"/>
    <property type="match status" value="1"/>
</dbReference>
<proteinExistence type="predicted"/>
<protein>
    <recommendedName>
        <fullName evidence="3">Restriction alleviation protein, Lar family</fullName>
    </recommendedName>
</protein>
<gene>
    <name evidence="1" type="ORF">B0T45_15450</name>
</gene>
<sequence length="63" mass="6802">MNQAPQIVLKPCPKCGAPALLVKAGSRRFWVQCSRYPDNGNCSAIGAQADNKKEAVANWNASR</sequence>
<evidence type="ECO:0000313" key="2">
    <source>
        <dbReference type="Proteomes" id="UP000192721"/>
    </source>
</evidence>
<dbReference type="Proteomes" id="UP000192721">
    <property type="component" value="Unassembled WGS sequence"/>
</dbReference>
<dbReference type="EMBL" id="MUKV01000021">
    <property type="protein sequence ID" value="OQS36885.1"/>
    <property type="molecule type" value="Genomic_DNA"/>
</dbReference>
<organism evidence="1 2">
    <name type="scientific">Chromobacterium haemolyticum</name>
    <dbReference type="NCBI Taxonomy" id="394935"/>
    <lineage>
        <taxon>Bacteria</taxon>
        <taxon>Pseudomonadati</taxon>
        <taxon>Pseudomonadota</taxon>
        <taxon>Betaproteobacteria</taxon>
        <taxon>Neisseriales</taxon>
        <taxon>Chromobacteriaceae</taxon>
        <taxon>Chromobacterium</taxon>
    </lineage>
</organism>
<evidence type="ECO:0000313" key="1">
    <source>
        <dbReference type="EMBL" id="OQS36885.1"/>
    </source>
</evidence>
<dbReference type="AlphaFoldDB" id="A0A1W0CPW9"/>
<comment type="caution">
    <text evidence="1">The sequence shown here is derived from an EMBL/GenBank/DDBJ whole genome shotgun (WGS) entry which is preliminary data.</text>
</comment>